<feature type="transmembrane region" description="Helical" evidence="2">
    <location>
        <begin position="285"/>
        <end position="305"/>
    </location>
</feature>
<keyword evidence="2" id="KW-1133">Transmembrane helix</keyword>
<feature type="region of interest" description="Disordered" evidence="1">
    <location>
        <begin position="1"/>
        <end position="57"/>
    </location>
</feature>
<evidence type="ECO:0000256" key="1">
    <source>
        <dbReference type="SAM" id="MobiDB-lite"/>
    </source>
</evidence>
<sequence>MTRYTPDSSLNDQSSSVPSTEGTQKPTEEAPLKTPGGSSSQEGRQYQASAQLSGKQLETATKPAEVWWLARLKEHPFKAFSLAVSVYGGLILLAFFTHLGSMPDLDLAGATATVAAVAVIGLLVIFTLGGSTIAAGVVTRSLASYVPHLASLRSLMFLAAPGGIFIAAVVVSVISEKTLSTTCWIWFTLALSFFVPALGCWYQQQNKSVFEAEPGVESGAQCKSPSEGGAKSILENGNAAARRKEPETWEEYVAYLASGFIWLVSAMMAFVTYEALTRQSNVDSLKFAAGLGGWGVISILLNMVVVRIPQKAQIPAFIASGAAAVLILTMLTSAWMAIPVAVVRTLGLGEIPVGVVLTPEGCETFNKSARGQQICQLDADKKLGWACPVILKSRIGAPMVFELASFGDDGRWPIWPAEIEKGRLGGSVGHLRYQRIQVAKSEVRSWPSVTPFVPSEPKESGQQPAQDAGPAEGGGTRGEAGGDVVSKQANLSPLVSYLNLKDAGLSDAQRQWLARQCGPALNSEAATPPKAIPNRTAPIARKANTGKEP</sequence>
<feature type="transmembrane region" description="Helical" evidence="2">
    <location>
        <begin position="150"/>
        <end position="172"/>
    </location>
</feature>
<keyword evidence="2" id="KW-0812">Transmembrane</keyword>
<organism evidence="3 4">
    <name type="scientific">Alicycliphilus denitrificans (strain DSM 14773 / CIP 107495 / K601)</name>
    <dbReference type="NCBI Taxonomy" id="596154"/>
    <lineage>
        <taxon>Bacteria</taxon>
        <taxon>Pseudomonadati</taxon>
        <taxon>Pseudomonadota</taxon>
        <taxon>Betaproteobacteria</taxon>
        <taxon>Burkholderiales</taxon>
        <taxon>Comamonadaceae</taxon>
        <taxon>Alicycliphilus</taxon>
    </lineage>
</organism>
<feature type="transmembrane region" description="Helical" evidence="2">
    <location>
        <begin position="79"/>
        <end position="100"/>
    </location>
</feature>
<feature type="region of interest" description="Disordered" evidence="1">
    <location>
        <begin position="447"/>
        <end position="483"/>
    </location>
</feature>
<dbReference type="KEGG" id="adk:Alide2_2760"/>
<keyword evidence="4" id="KW-1185">Reference proteome</keyword>
<feature type="compositionally biased region" description="Gly residues" evidence="1">
    <location>
        <begin position="471"/>
        <end position="481"/>
    </location>
</feature>
<accession>F4GGF7</accession>
<feature type="region of interest" description="Disordered" evidence="1">
    <location>
        <begin position="520"/>
        <end position="549"/>
    </location>
</feature>
<feature type="transmembrane region" description="Helical" evidence="2">
    <location>
        <begin position="317"/>
        <end position="338"/>
    </location>
</feature>
<proteinExistence type="predicted"/>
<reference evidence="3 4" key="1">
    <citation type="journal article" date="2011" name="J. Bacteriol.">
        <title>Genome Sequences of Alicycliphilus denitrificans Strains BC and K601T.</title>
        <authorList>
            <person name="Oosterkamp M.J."/>
            <person name="Veuskens T."/>
            <person name="Plugge C.M."/>
            <person name="Langenhoff A.A."/>
            <person name="Gerritse J."/>
            <person name="van Berkel W.J."/>
            <person name="Pieper D.H."/>
            <person name="Junca H."/>
            <person name="Goodwin L.A."/>
            <person name="Daligault H.E."/>
            <person name="Bruce D.C."/>
            <person name="Detter J.C."/>
            <person name="Tapia R."/>
            <person name="Han C.S."/>
            <person name="Land M.L."/>
            <person name="Hauser L.J."/>
            <person name="Smidt H."/>
            <person name="Stams A.J."/>
        </authorList>
    </citation>
    <scope>NUCLEOTIDE SEQUENCE [LARGE SCALE GENOMIC DNA]</scope>
    <source>
        <strain evidence="4">DSM 14773 / CIP 107495 / K601</strain>
    </source>
</reference>
<dbReference type="AlphaFoldDB" id="F4GGF7"/>
<evidence type="ECO:0000313" key="3">
    <source>
        <dbReference type="EMBL" id="AEB85111.1"/>
    </source>
</evidence>
<dbReference type="Proteomes" id="UP000007938">
    <property type="component" value="Chromosome"/>
</dbReference>
<evidence type="ECO:0000313" key="4">
    <source>
        <dbReference type="Proteomes" id="UP000007938"/>
    </source>
</evidence>
<gene>
    <name evidence="3" type="ordered locus">Alide2_2760</name>
</gene>
<reference evidence="3 4" key="2">
    <citation type="submission" date="2011-04" db="EMBL/GenBank/DDBJ databases">
        <title>Complete sequence of chromosome of Alicycliphilus denitrificans K601.</title>
        <authorList>
            <consortium name="US DOE Joint Genome Institute"/>
            <person name="Lucas S."/>
            <person name="Han J."/>
            <person name="Lapidus A."/>
            <person name="Cheng J.-F."/>
            <person name="Goodwin L."/>
            <person name="Pitluck S."/>
            <person name="Peters L."/>
            <person name="Zeytun A."/>
            <person name="Detter J.C."/>
            <person name="Han C."/>
            <person name="Tapia R."/>
            <person name="Land M."/>
            <person name="Hauser L."/>
            <person name="Kyrpides N."/>
            <person name="Ivanova N."/>
            <person name="Mikhailova N."/>
            <person name="Pagani I."/>
            <person name="Oosterkamp M."/>
            <person name="Pieper D."/>
            <person name="van Berkel W."/>
            <person name="Langenhoff A."/>
            <person name="Smidt H."/>
            <person name="Stams A."/>
            <person name="Woyke T."/>
        </authorList>
    </citation>
    <scope>NUCLEOTIDE SEQUENCE [LARGE SCALE GENOMIC DNA]</scope>
    <source>
        <strain evidence="4">DSM 14773 / CIP 107495 / K601</strain>
    </source>
</reference>
<protein>
    <submittedName>
        <fullName evidence="3">Uncharacterized protein</fullName>
    </submittedName>
</protein>
<feature type="transmembrane region" description="Helical" evidence="2">
    <location>
        <begin position="112"/>
        <end position="138"/>
    </location>
</feature>
<feature type="transmembrane region" description="Helical" evidence="2">
    <location>
        <begin position="252"/>
        <end position="273"/>
    </location>
</feature>
<feature type="compositionally biased region" description="Polar residues" evidence="1">
    <location>
        <begin position="1"/>
        <end position="25"/>
    </location>
</feature>
<dbReference type="HOGENOM" id="CLU_495803_0_0_4"/>
<keyword evidence="2" id="KW-0472">Membrane</keyword>
<evidence type="ECO:0000256" key="2">
    <source>
        <dbReference type="SAM" id="Phobius"/>
    </source>
</evidence>
<feature type="transmembrane region" description="Helical" evidence="2">
    <location>
        <begin position="184"/>
        <end position="202"/>
    </location>
</feature>
<feature type="compositionally biased region" description="Polar residues" evidence="1">
    <location>
        <begin position="36"/>
        <end position="57"/>
    </location>
</feature>
<dbReference type="EMBL" id="CP002657">
    <property type="protein sequence ID" value="AEB85111.1"/>
    <property type="molecule type" value="Genomic_DNA"/>
</dbReference>
<name>F4GGF7_ALIDK</name>